<protein>
    <submittedName>
        <fullName evidence="1">Uncharacterized protein</fullName>
    </submittedName>
</protein>
<organism evidence="1 2">
    <name type="scientific">Cellulophaga phage phi14:2</name>
    <dbReference type="NCBI Taxonomy" id="1327990"/>
    <lineage>
        <taxon>Viruses</taxon>
        <taxon>Duplodnaviria</taxon>
        <taxon>Heunggongvirae</taxon>
        <taxon>Uroviricota</taxon>
        <taxon>Caudoviricetes</taxon>
        <taxon>Crassvirales</taxon>
        <taxon>Steigviridae</taxon>
        <taxon>Asinivirinae</taxon>
        <taxon>Akihdevirus</taxon>
        <taxon>Akihdevirus balticus</taxon>
    </lineage>
</organism>
<sequence>MYICLYNILYWGRLVLNRMKLIIISQRDNCKLR</sequence>
<reference evidence="1 2" key="1">
    <citation type="journal article" date="2013" name="Proc. Natl. Acad. Sci. U.S.A.">
        <title>Twelve previously unknown phage genera are ubiquitous in global oceans.</title>
        <authorList>
            <person name="Holmfeldt K."/>
            <person name="Solonenko N."/>
            <person name="Shah M."/>
            <person name="Corrier K."/>
            <person name="Riemann L."/>
            <person name="Verberkmoes N.C."/>
            <person name="Sullivan M.B."/>
        </authorList>
    </citation>
    <scope>NUCLEOTIDE SEQUENCE [LARGE SCALE GENOMIC DNA]</scope>
    <source>
        <strain evidence="1">Phi14:2</strain>
    </source>
</reference>
<dbReference type="Proteomes" id="UP000014725">
    <property type="component" value="Segment"/>
</dbReference>
<evidence type="ECO:0000313" key="1">
    <source>
        <dbReference type="EMBL" id="AGO48890.1"/>
    </source>
</evidence>
<proteinExistence type="predicted"/>
<accession>S0A260</accession>
<dbReference type="EMBL" id="KC821624">
    <property type="protein sequence ID" value="AGO48890.1"/>
    <property type="molecule type" value="Genomic_DNA"/>
</dbReference>
<evidence type="ECO:0000313" key="2">
    <source>
        <dbReference type="Proteomes" id="UP000014725"/>
    </source>
</evidence>
<keyword evidence="2" id="KW-1185">Reference proteome</keyword>
<name>S0A260_9CAUD</name>
<gene>
    <name evidence="1" type="ORF">Phi14:2_gp012</name>
</gene>
<reference evidence="2" key="2">
    <citation type="submission" date="2013-03" db="EMBL/GenBank/DDBJ databases">
        <title>The Cellulophaga phages: a novel, diverse, and globally ubiquitous model system.</title>
        <authorList>
            <person name="Holmfeldt K."/>
            <person name="Solonenko N."/>
            <person name="Shah M."/>
            <person name="Corrier K."/>
            <person name="Riemann L."/>
            <person name="VerBerkmoes N.C."/>
            <person name="Sullivan M.B."/>
        </authorList>
    </citation>
    <scope>NUCLEOTIDE SEQUENCE [LARGE SCALE GENOMIC DNA]</scope>
</reference>